<dbReference type="InterPro" id="IPR036890">
    <property type="entry name" value="HATPase_C_sf"/>
</dbReference>
<dbReference type="Pfam" id="PF02518">
    <property type="entry name" value="HATPase_c"/>
    <property type="match status" value="1"/>
</dbReference>
<evidence type="ECO:0000256" key="1">
    <source>
        <dbReference type="SAM" id="MobiDB-lite"/>
    </source>
</evidence>
<dbReference type="GO" id="GO:0005524">
    <property type="term" value="F:ATP binding"/>
    <property type="evidence" value="ECO:0007669"/>
    <property type="project" value="UniProtKB-KW"/>
</dbReference>
<evidence type="ECO:0000313" key="4">
    <source>
        <dbReference type="Proteomes" id="UP000033423"/>
    </source>
</evidence>
<gene>
    <name evidence="3" type="ORF">MBAV_000972</name>
</gene>
<protein>
    <submittedName>
        <fullName evidence="3">ATP-binding region, ATPase-like domain protein</fullName>
    </submittedName>
</protein>
<keyword evidence="3" id="KW-0547">Nucleotide-binding</keyword>
<comment type="caution">
    <text evidence="3">The sequence shown here is derived from an EMBL/GenBank/DDBJ whole genome shotgun (WGS) entry which is preliminary data.</text>
</comment>
<proteinExistence type="predicted"/>
<feature type="domain" description="Histidine kinase/HSP90-like ATPase" evidence="2">
    <location>
        <begin position="220"/>
        <end position="341"/>
    </location>
</feature>
<accession>A0A0F3GY50</accession>
<dbReference type="EMBL" id="LACI01000441">
    <property type="protein sequence ID" value="KJU86831.1"/>
    <property type="molecule type" value="Genomic_DNA"/>
</dbReference>
<dbReference type="Proteomes" id="UP000033423">
    <property type="component" value="Unassembled WGS sequence"/>
</dbReference>
<sequence>MTVAMDILHDRESKHYTLYAHPDKGGFFGLSALHNFNNSVLEPYSKAQIDETLILDFSLVKVWDISALLWLTIALHHYRRVGLPFILRLPEGKQDMSDKERDEYDKSADYLRRWKFYDALLNISMEPSELLVPEQHAFFSTGGPLRFYKDYKQPNESGLMEAFMSRRLFQIWNLSDPKTYGATNMSQHISEHIQMFQSKGIGNILCTQCGIKKRDADLFADHLLTEALLNVCEHPNATIGLIAISIMGKTKELVLCIADNGDSIPETIHPTYRDNNPDNEATNSQYNRDLSTKDKASLADYATQKNVTRKSGDEAKGAGMGLTYIKEDTLSVFKGKFRIITDQVSLKHEGKDASSYVEEEWKHPWKGNLLRIAIPIPDK</sequence>
<feature type="compositionally biased region" description="Polar residues" evidence="1">
    <location>
        <begin position="278"/>
        <end position="289"/>
    </location>
</feature>
<keyword evidence="4" id="KW-1185">Reference proteome</keyword>
<keyword evidence="3" id="KW-0067">ATP-binding</keyword>
<dbReference type="Gene3D" id="3.30.565.10">
    <property type="entry name" value="Histidine kinase-like ATPase, C-terminal domain"/>
    <property type="match status" value="1"/>
</dbReference>
<feature type="region of interest" description="Disordered" evidence="1">
    <location>
        <begin position="268"/>
        <end position="289"/>
    </location>
</feature>
<dbReference type="SUPFAM" id="SSF55874">
    <property type="entry name" value="ATPase domain of HSP90 chaperone/DNA topoisomerase II/histidine kinase"/>
    <property type="match status" value="1"/>
</dbReference>
<evidence type="ECO:0000313" key="3">
    <source>
        <dbReference type="EMBL" id="KJU86831.1"/>
    </source>
</evidence>
<reference evidence="3 4" key="1">
    <citation type="submission" date="2015-02" db="EMBL/GenBank/DDBJ databases">
        <title>Single-cell genomics of uncultivated deep-branching MTB reveals a conserved set of magnetosome genes.</title>
        <authorList>
            <person name="Kolinko S."/>
            <person name="Richter M."/>
            <person name="Glockner F.O."/>
            <person name="Brachmann A."/>
            <person name="Schuler D."/>
        </authorList>
    </citation>
    <scope>NUCLEOTIDE SEQUENCE [LARGE SCALE GENOMIC DNA]</scope>
    <source>
        <strain evidence="3">TM-1</strain>
    </source>
</reference>
<evidence type="ECO:0000259" key="2">
    <source>
        <dbReference type="Pfam" id="PF02518"/>
    </source>
</evidence>
<organism evidence="3 4">
    <name type="scientific">Candidatus Magnetobacterium bavaricum</name>
    <dbReference type="NCBI Taxonomy" id="29290"/>
    <lineage>
        <taxon>Bacteria</taxon>
        <taxon>Pseudomonadati</taxon>
        <taxon>Nitrospirota</taxon>
        <taxon>Thermodesulfovibrionia</taxon>
        <taxon>Thermodesulfovibrionales</taxon>
        <taxon>Candidatus Magnetobacteriaceae</taxon>
        <taxon>Candidatus Magnetobacterium</taxon>
    </lineage>
</organism>
<dbReference type="InterPro" id="IPR003594">
    <property type="entry name" value="HATPase_dom"/>
</dbReference>
<dbReference type="AlphaFoldDB" id="A0A0F3GY50"/>
<name>A0A0F3GY50_9BACT</name>